<dbReference type="RefSeq" id="WP_077811911.1">
    <property type="nucleotide sequence ID" value="NZ_CP014692.1"/>
</dbReference>
<dbReference type="UniPathway" id="UPA00275">
    <property type="reaction ID" value="UER00401"/>
</dbReference>
<dbReference type="Gene3D" id="3.40.430.10">
    <property type="entry name" value="Dihydrofolate Reductase, subunit A"/>
    <property type="match status" value="1"/>
</dbReference>
<dbReference type="InterPro" id="IPR002125">
    <property type="entry name" value="CMP_dCMP_dom"/>
</dbReference>
<name>A0A1U9KDN6_ACEAC</name>
<evidence type="ECO:0000256" key="6">
    <source>
        <dbReference type="ARBA" id="ARBA00012766"/>
    </source>
</evidence>
<dbReference type="Gene3D" id="3.40.140.10">
    <property type="entry name" value="Cytidine Deaminase, domain 2"/>
    <property type="match status" value="1"/>
</dbReference>
<proteinExistence type="inferred from homology"/>
<keyword evidence="12" id="KW-0511">Multifunctional enzyme</keyword>
<evidence type="ECO:0000313" key="14">
    <source>
        <dbReference type="EMBL" id="AQS83868.1"/>
    </source>
</evidence>
<organism evidence="14 15">
    <name type="scientific">Acetobacter aceti</name>
    <dbReference type="NCBI Taxonomy" id="435"/>
    <lineage>
        <taxon>Bacteria</taxon>
        <taxon>Pseudomonadati</taxon>
        <taxon>Pseudomonadota</taxon>
        <taxon>Alphaproteobacteria</taxon>
        <taxon>Acetobacterales</taxon>
        <taxon>Acetobacteraceae</taxon>
        <taxon>Acetobacter</taxon>
        <taxon>Acetobacter subgen. Acetobacter</taxon>
    </lineage>
</organism>
<keyword evidence="11" id="KW-0862">Zinc</keyword>
<evidence type="ECO:0000313" key="15">
    <source>
        <dbReference type="Proteomes" id="UP000188937"/>
    </source>
</evidence>
<dbReference type="PROSITE" id="PS00903">
    <property type="entry name" value="CYT_DCMP_DEAMINASES_1"/>
    <property type="match status" value="1"/>
</dbReference>
<comment type="pathway">
    <text evidence="2">Cofactor biosynthesis; riboflavin biosynthesis; 5-amino-6-(D-ribitylamino)uracil from GTP: step 2/4.</text>
</comment>
<dbReference type="InterPro" id="IPR016192">
    <property type="entry name" value="APOBEC/CMP_deaminase_Zn-bd"/>
</dbReference>
<keyword evidence="10" id="KW-0479">Metal-binding</keyword>
<keyword evidence="9" id="KW-0686">Riboflavin biosynthesis</keyword>
<comment type="similarity">
    <text evidence="4">In the N-terminal section; belongs to the cytidine and deoxycytidylate deaminase family.</text>
</comment>
<dbReference type="CDD" id="cd01284">
    <property type="entry name" value="Riboflavin_deaminase-reductase"/>
    <property type="match status" value="1"/>
</dbReference>
<dbReference type="GO" id="GO:0008835">
    <property type="term" value="F:diaminohydroxyphosphoribosylaminopyrimidine deaminase activity"/>
    <property type="evidence" value="ECO:0007669"/>
    <property type="project" value="UniProtKB-EC"/>
</dbReference>
<dbReference type="SUPFAM" id="SSF53927">
    <property type="entry name" value="Cytidine deaminase-like"/>
    <property type="match status" value="1"/>
</dbReference>
<dbReference type="NCBIfam" id="TIGR00326">
    <property type="entry name" value="eubact_ribD"/>
    <property type="match status" value="1"/>
</dbReference>
<dbReference type="InterPro" id="IPR004794">
    <property type="entry name" value="Eubact_RibD"/>
</dbReference>
<dbReference type="KEGG" id="aace:A0U92_02735"/>
<evidence type="ECO:0000256" key="8">
    <source>
        <dbReference type="ARBA" id="ARBA00019930"/>
    </source>
</evidence>
<feature type="domain" description="CMP/dCMP-type deaminase" evidence="13">
    <location>
        <begin position="9"/>
        <end position="134"/>
    </location>
</feature>
<evidence type="ECO:0000256" key="1">
    <source>
        <dbReference type="ARBA" id="ARBA00002151"/>
    </source>
</evidence>
<gene>
    <name evidence="14" type="ORF">A0U92_02735</name>
</gene>
<evidence type="ECO:0000256" key="5">
    <source>
        <dbReference type="ARBA" id="ARBA00007417"/>
    </source>
</evidence>
<dbReference type="PROSITE" id="PS51747">
    <property type="entry name" value="CYT_DCMP_DEAMINASES_2"/>
    <property type="match status" value="1"/>
</dbReference>
<evidence type="ECO:0000256" key="11">
    <source>
        <dbReference type="ARBA" id="ARBA00022833"/>
    </source>
</evidence>
<dbReference type="Pfam" id="PF01872">
    <property type="entry name" value="RibD_C"/>
    <property type="match status" value="1"/>
</dbReference>
<evidence type="ECO:0000259" key="13">
    <source>
        <dbReference type="PROSITE" id="PS51747"/>
    </source>
</evidence>
<dbReference type="Pfam" id="PF00383">
    <property type="entry name" value="dCMP_cyt_deam_1"/>
    <property type="match status" value="1"/>
</dbReference>
<evidence type="ECO:0000256" key="7">
    <source>
        <dbReference type="ARBA" id="ARBA00013173"/>
    </source>
</evidence>
<accession>A0A1U9KDN6</accession>
<dbReference type="Proteomes" id="UP000188937">
    <property type="component" value="Chromosome"/>
</dbReference>
<dbReference type="OrthoDB" id="9800865at2"/>
<dbReference type="GO" id="GO:0009231">
    <property type="term" value="P:riboflavin biosynthetic process"/>
    <property type="evidence" value="ECO:0007669"/>
    <property type="project" value="UniProtKB-UniPathway"/>
</dbReference>
<dbReference type="SUPFAM" id="SSF53597">
    <property type="entry name" value="Dihydrofolate reductase-like"/>
    <property type="match status" value="1"/>
</dbReference>
<dbReference type="EC" id="1.1.1.193" evidence="7"/>
<evidence type="ECO:0000256" key="2">
    <source>
        <dbReference type="ARBA" id="ARBA00004882"/>
    </source>
</evidence>
<comment type="pathway">
    <text evidence="3">Cofactor biosynthesis; riboflavin biosynthesis; 5-amino-6-(D-ribitylamino)uracil from GTP: step 3/4.</text>
</comment>
<reference evidence="14 15" key="1">
    <citation type="submission" date="2016-03" db="EMBL/GenBank/DDBJ databases">
        <title>Acetic acid bacteria sequencing.</title>
        <authorList>
            <person name="Brandt J."/>
            <person name="Jakob F."/>
            <person name="Vogel R.F."/>
        </authorList>
    </citation>
    <scope>NUCLEOTIDE SEQUENCE [LARGE SCALE GENOMIC DNA]</scope>
    <source>
        <strain evidence="14 15">TMW2.1153</strain>
    </source>
</reference>
<dbReference type="STRING" id="435.A0U92_02735"/>
<evidence type="ECO:0000256" key="4">
    <source>
        <dbReference type="ARBA" id="ARBA00005259"/>
    </source>
</evidence>
<evidence type="ECO:0000256" key="9">
    <source>
        <dbReference type="ARBA" id="ARBA00022619"/>
    </source>
</evidence>
<comment type="function">
    <text evidence="1">Converts 2,5-diamino-6-(ribosylamino)-4(3h)-pyrimidinone 5'-phosphate into 5-amino-6-(ribosylamino)-2,4(1h,3h)-pyrimidinedione 5'-phosphate.</text>
</comment>
<sequence length="348" mass="37636">MADGSVYLQAGKAFHAAVAEASRFVGATAPNPPVGCALLDAEGAILAVAAHHRAGALHAEANALRSCAERGLTDRIATAIVTLEPCNHTGRTPPCAEGLLATPVKTIWIGCADPNPKVAGGGAARLEREGREVRWLERELHSVPDGRLLLAQCRGLIAPFIRWSVDQRAWLTVKQAVNTDGLMAPPTGRTTFTSNAALNLAHRLRRATDAVVTAGGTVRADLPGLDVRRIDDHMGRKPRMLVVCSRTREVPQNWLTMAERRFEVIFSDSIEEVPKRLAEAGVLWGLVEAGPTLLGELRARSLWDDWLRIAVRPDGNEDFSVERRHEATPLALFDELAGTIVAGQNDFT</sequence>
<evidence type="ECO:0000256" key="12">
    <source>
        <dbReference type="ARBA" id="ARBA00023268"/>
    </source>
</evidence>
<protein>
    <recommendedName>
        <fullName evidence="8">Riboflavin biosynthesis protein RibD</fullName>
        <ecNumber evidence="7">1.1.1.193</ecNumber>
        <ecNumber evidence="6">3.5.4.26</ecNumber>
    </recommendedName>
</protein>
<dbReference type="EC" id="3.5.4.26" evidence="6"/>
<dbReference type="InterPro" id="IPR002734">
    <property type="entry name" value="RibDG_C"/>
</dbReference>
<dbReference type="EMBL" id="CP014692">
    <property type="protein sequence ID" value="AQS83868.1"/>
    <property type="molecule type" value="Genomic_DNA"/>
</dbReference>
<dbReference type="GO" id="GO:0008270">
    <property type="term" value="F:zinc ion binding"/>
    <property type="evidence" value="ECO:0007669"/>
    <property type="project" value="InterPro"/>
</dbReference>
<evidence type="ECO:0000256" key="3">
    <source>
        <dbReference type="ARBA" id="ARBA00004910"/>
    </source>
</evidence>
<dbReference type="InterPro" id="IPR016193">
    <property type="entry name" value="Cytidine_deaminase-like"/>
</dbReference>
<comment type="similarity">
    <text evidence="5">In the C-terminal section; belongs to the HTP reductase family.</text>
</comment>
<keyword evidence="15" id="KW-1185">Reference proteome</keyword>
<dbReference type="GO" id="GO:0008703">
    <property type="term" value="F:5-amino-6-(5-phosphoribosylamino)uracil reductase activity"/>
    <property type="evidence" value="ECO:0007669"/>
    <property type="project" value="UniProtKB-EC"/>
</dbReference>
<evidence type="ECO:0000256" key="10">
    <source>
        <dbReference type="ARBA" id="ARBA00022723"/>
    </source>
</evidence>
<dbReference type="InterPro" id="IPR024072">
    <property type="entry name" value="DHFR-like_dom_sf"/>
</dbReference>
<dbReference type="AlphaFoldDB" id="A0A1U9KDN6"/>